<dbReference type="Gene3D" id="1.20.5.110">
    <property type="match status" value="1"/>
</dbReference>
<keyword evidence="7" id="KW-0653">Protein transport</keyword>
<dbReference type="InterPro" id="IPR000727">
    <property type="entry name" value="T_SNARE_dom"/>
</dbReference>
<dbReference type="PANTHER" id="PTHR13587">
    <property type="entry name" value="INTEGRATOR COMPLEX SUBUNIT 3"/>
    <property type="match status" value="1"/>
</dbReference>
<dbReference type="HOGENOM" id="CLU_381475_0_0_1"/>
<keyword evidence="17" id="KW-1185">Reference proteome</keyword>
<keyword evidence="10" id="KW-0175">Coiled coil</keyword>
<evidence type="ECO:0000256" key="12">
    <source>
        <dbReference type="ARBA" id="ARBA00037962"/>
    </source>
</evidence>
<dbReference type="GO" id="GO:0005789">
    <property type="term" value="C:endoplasmic reticulum membrane"/>
    <property type="evidence" value="ECO:0007669"/>
    <property type="project" value="UniProtKB-SubCell"/>
</dbReference>
<keyword evidence="5" id="KW-0256">Endoplasmic reticulum</keyword>
<protein>
    <recommendedName>
        <fullName evidence="15">t-SNARE coiled-coil homology domain-containing protein</fullName>
    </recommendedName>
</protein>
<keyword evidence="11 14" id="KW-0472">Membrane</keyword>
<gene>
    <name evidence="16" type="ORF">ARALYDRAFT_355343</name>
</gene>
<evidence type="ECO:0000256" key="11">
    <source>
        <dbReference type="ARBA" id="ARBA00023136"/>
    </source>
</evidence>
<reference evidence="17" key="1">
    <citation type="journal article" date="2011" name="Nat. Genet.">
        <title>The Arabidopsis lyrata genome sequence and the basis of rapid genome size change.</title>
        <authorList>
            <person name="Hu T.T."/>
            <person name="Pattyn P."/>
            <person name="Bakker E.G."/>
            <person name="Cao J."/>
            <person name="Cheng J.-F."/>
            <person name="Clark R.M."/>
            <person name="Fahlgren N."/>
            <person name="Fawcett J.A."/>
            <person name="Grimwood J."/>
            <person name="Gundlach H."/>
            <person name="Haberer G."/>
            <person name="Hollister J.D."/>
            <person name="Ossowski S."/>
            <person name="Ottilar R.P."/>
            <person name="Salamov A.A."/>
            <person name="Schneeberger K."/>
            <person name="Spannagl M."/>
            <person name="Wang X."/>
            <person name="Yang L."/>
            <person name="Nasrallah M.E."/>
            <person name="Bergelson J."/>
            <person name="Carrington J.C."/>
            <person name="Gaut B.S."/>
            <person name="Schmutz J."/>
            <person name="Mayer K.F.X."/>
            <person name="Van de Peer Y."/>
            <person name="Grigoriev I.V."/>
            <person name="Nordborg M."/>
            <person name="Weigel D."/>
            <person name="Guo Y.-L."/>
        </authorList>
    </citation>
    <scope>NUCLEOTIDE SEQUENCE [LARGE SCALE GENOMIC DNA]</scope>
    <source>
        <strain evidence="17">cv. MN47</strain>
    </source>
</reference>
<evidence type="ECO:0000256" key="7">
    <source>
        <dbReference type="ARBA" id="ARBA00022927"/>
    </source>
</evidence>
<evidence type="ECO:0000256" key="9">
    <source>
        <dbReference type="ARBA" id="ARBA00023034"/>
    </source>
</evidence>
<dbReference type="CDD" id="cd15841">
    <property type="entry name" value="SNARE_Qc"/>
    <property type="match status" value="1"/>
</dbReference>
<keyword evidence="8 14" id="KW-1133">Transmembrane helix</keyword>
<dbReference type="GO" id="GO:0015031">
    <property type="term" value="P:protein transport"/>
    <property type="evidence" value="ECO:0007669"/>
    <property type="project" value="UniProtKB-KW"/>
</dbReference>
<keyword evidence="4 14" id="KW-0812">Transmembrane</keyword>
<dbReference type="PROSITE" id="PS50192">
    <property type="entry name" value="T_SNARE"/>
    <property type="match status" value="1"/>
</dbReference>
<dbReference type="GO" id="GO:0000139">
    <property type="term" value="C:Golgi membrane"/>
    <property type="evidence" value="ECO:0007669"/>
    <property type="project" value="UniProtKB-SubCell"/>
</dbReference>
<evidence type="ECO:0000256" key="10">
    <source>
        <dbReference type="ARBA" id="ARBA00023054"/>
    </source>
</evidence>
<dbReference type="Proteomes" id="UP000008694">
    <property type="component" value="Unassembled WGS sequence"/>
</dbReference>
<dbReference type="SMART" id="SM00397">
    <property type="entry name" value="t_SNARE"/>
    <property type="match status" value="1"/>
</dbReference>
<evidence type="ECO:0000313" key="16">
    <source>
        <dbReference type="EMBL" id="EFH46563.1"/>
    </source>
</evidence>
<keyword evidence="9" id="KW-0333">Golgi apparatus</keyword>
<accession>D7MH01</accession>
<evidence type="ECO:0000313" key="17">
    <source>
        <dbReference type="Proteomes" id="UP000008694"/>
    </source>
</evidence>
<dbReference type="SUPFAM" id="SSF58038">
    <property type="entry name" value="SNARE fusion complex"/>
    <property type="match status" value="1"/>
</dbReference>
<evidence type="ECO:0000256" key="3">
    <source>
        <dbReference type="ARBA" id="ARBA00022448"/>
    </source>
</evidence>
<comment type="function">
    <text evidence="13">Required for vesicular transport from the ER to the Golgi complex. Functions as a SNARE associated with ER-derived vesicles.</text>
</comment>
<proteinExistence type="inferred from homology"/>
<feature type="transmembrane region" description="Helical" evidence="14">
    <location>
        <begin position="702"/>
        <end position="720"/>
    </location>
</feature>
<evidence type="ECO:0000256" key="14">
    <source>
        <dbReference type="SAM" id="Phobius"/>
    </source>
</evidence>
<dbReference type="eggNOG" id="KOG4262">
    <property type="taxonomic scope" value="Eukaryota"/>
</dbReference>
<sequence length="726" mass="83650">MENHFVTSKLIRDSLHEVENQLELSIRQAFESLQPKLRPPFSLEIPEPQEYLELNKAIVYGVLCEPNYSKTHIKHLHALVTDGYAFFTSLLIGIVVELHVKLVDSAKIQLIWVTKEMIDVSSVGIEDLLVSLLRRIGSGDYGDQNVWLCSELVSLFLEKWDCLLEDMPLMLTSALYSFLRLLADHYRVLGVAKLENVKRLEIKFCVKMFREQLHLSMKIGRDLILLLQDLSHVSEFREIWNDLVSNHCSDIYQLKTSSRYFLLRITPEMETQLRFLLGNVKLGSHKRHQMWFLKKFLLGPEKETLLIDIVRFVCCVIHPTNEIIRSEIMPRWAIIGWLLELCRQNHHIERSVKLALFYDWLFFDERFDNIMNVEPAALLMVWSIPQYPHITHSLLEFVLHLVETYDISSRDIIVRGLTSAFREIERKGVIRSLDIFLTNPALAADLKKKLANLLTCHQVKVPVNLHQFSVPSKQTFLSSEANLKECSTKIVDIPDQKLDNSVENPAKHQIPAAMEAQLSLCLRSRHSHLRRHTNRTLGTKTERNDTRVIASHASARTESSYPLSQVYKIIKSSTNRRFTTKQIRLDFASMASNPHRGGAGGSLYGGAAPYRSREGLSTRNAAGSEEIQLRIDPMHSDLDDEITGLHGQVRQLKNIAQEIGSEAKFQRDFLDELQMTLIRAQAGVKNNIRKLNMSIIRSGNNHIMHVVLFALLVFFILYMWSKMFKR</sequence>
<dbReference type="GO" id="GO:0016192">
    <property type="term" value="P:vesicle-mediated transport"/>
    <property type="evidence" value="ECO:0007669"/>
    <property type="project" value="UniProtKB-KW"/>
</dbReference>
<comment type="similarity">
    <text evidence="12">Belongs to the BET1 family.</text>
</comment>
<organism evidence="17">
    <name type="scientific">Arabidopsis lyrata subsp. lyrata</name>
    <name type="common">Lyre-leaved rock-cress</name>
    <dbReference type="NCBI Taxonomy" id="81972"/>
    <lineage>
        <taxon>Eukaryota</taxon>
        <taxon>Viridiplantae</taxon>
        <taxon>Streptophyta</taxon>
        <taxon>Embryophyta</taxon>
        <taxon>Tracheophyta</taxon>
        <taxon>Spermatophyta</taxon>
        <taxon>Magnoliopsida</taxon>
        <taxon>eudicotyledons</taxon>
        <taxon>Gunneridae</taxon>
        <taxon>Pentapetalae</taxon>
        <taxon>rosids</taxon>
        <taxon>malvids</taxon>
        <taxon>Brassicales</taxon>
        <taxon>Brassicaceae</taxon>
        <taxon>Camelineae</taxon>
        <taxon>Arabidopsis</taxon>
    </lineage>
</organism>
<dbReference type="STRING" id="81972.D7MH01"/>
<dbReference type="FunFam" id="1.20.5.110:FF:000056">
    <property type="entry name" value="Bet1-like protein At4g14600"/>
    <property type="match status" value="1"/>
</dbReference>
<evidence type="ECO:0000256" key="4">
    <source>
        <dbReference type="ARBA" id="ARBA00022692"/>
    </source>
</evidence>
<evidence type="ECO:0000256" key="5">
    <source>
        <dbReference type="ARBA" id="ARBA00022824"/>
    </source>
</evidence>
<dbReference type="eggNOG" id="KOG1267">
    <property type="taxonomic scope" value="Eukaryota"/>
</dbReference>
<dbReference type="PANTHER" id="PTHR13587:SF7">
    <property type="entry name" value="INTEGRATOR COMPLEX SUBUNIT 3"/>
    <property type="match status" value="1"/>
</dbReference>
<dbReference type="Pfam" id="PF10189">
    <property type="entry name" value="Ints3_N"/>
    <property type="match status" value="1"/>
</dbReference>
<evidence type="ECO:0000256" key="2">
    <source>
        <dbReference type="ARBA" id="ARBA00004409"/>
    </source>
</evidence>
<evidence type="ECO:0000256" key="13">
    <source>
        <dbReference type="ARBA" id="ARBA00060029"/>
    </source>
</evidence>
<name>D7MH01_ARALL</name>
<comment type="subcellular location">
    <subcellularLocation>
        <location evidence="1">Endoplasmic reticulum membrane</location>
        <topology evidence="1">Single-pass type IV membrane protein</topology>
    </subcellularLocation>
    <subcellularLocation>
        <location evidence="2">Golgi apparatus membrane</location>
        <topology evidence="2">Single-pass type IV membrane protein</topology>
    </subcellularLocation>
</comment>
<evidence type="ECO:0000256" key="6">
    <source>
        <dbReference type="ARBA" id="ARBA00022892"/>
    </source>
</evidence>
<keyword evidence="3" id="KW-0813">Transport</keyword>
<evidence type="ECO:0000256" key="8">
    <source>
        <dbReference type="ARBA" id="ARBA00022989"/>
    </source>
</evidence>
<dbReference type="AlphaFoldDB" id="D7MH01"/>
<evidence type="ECO:0000259" key="15">
    <source>
        <dbReference type="PROSITE" id="PS50192"/>
    </source>
</evidence>
<feature type="domain" description="T-SNARE coiled-coil homology" evidence="15">
    <location>
        <begin position="632"/>
        <end position="694"/>
    </location>
</feature>
<dbReference type="EMBL" id="GL348719">
    <property type="protein sequence ID" value="EFH46563.1"/>
    <property type="molecule type" value="Genomic_DNA"/>
</dbReference>
<dbReference type="InterPro" id="IPR019333">
    <property type="entry name" value="INTS3_N"/>
</dbReference>
<keyword evidence="6" id="KW-0931">ER-Golgi transport</keyword>
<evidence type="ECO:0000256" key="1">
    <source>
        <dbReference type="ARBA" id="ARBA00004163"/>
    </source>
</evidence>
<dbReference type="InterPro" id="IPR045334">
    <property type="entry name" value="INTS3"/>
</dbReference>
<dbReference type="Gramene" id="fgenesh1_pg.C_scaffold_7002516">
    <property type="protein sequence ID" value="fgenesh1_pg.C_scaffold_7002516"/>
    <property type="gene ID" value="fgenesh1_pg.C_scaffold_7002516"/>
</dbReference>